<dbReference type="InterPro" id="IPR004173">
    <property type="entry name" value="3H_domain"/>
</dbReference>
<dbReference type="PANTHER" id="PTHR40068:SF1">
    <property type="entry name" value="TRANSCRIPTION REPRESSOR NIAR-RELATED"/>
    <property type="match status" value="1"/>
</dbReference>
<dbReference type="SUPFAM" id="SSF75500">
    <property type="entry name" value="Putative transcriptional regulator TM1602, C-terminal domain"/>
    <property type="match status" value="1"/>
</dbReference>
<evidence type="ECO:0000259" key="2">
    <source>
        <dbReference type="Pfam" id="PF08279"/>
    </source>
</evidence>
<dbReference type="PANTHER" id="PTHR40068">
    <property type="entry name" value="TRANSCRIPTION REPRESSOR NIAR-RELATED"/>
    <property type="match status" value="1"/>
</dbReference>
<dbReference type="SUPFAM" id="SSF46785">
    <property type="entry name" value="Winged helix' DNA-binding domain"/>
    <property type="match status" value="1"/>
</dbReference>
<evidence type="ECO:0000313" key="3">
    <source>
        <dbReference type="EMBL" id="MDQ0232842.1"/>
    </source>
</evidence>
<proteinExistence type="predicted"/>
<protein>
    <submittedName>
        <fullName evidence="3">Transcriptional regulator of NAD metabolism</fullName>
    </submittedName>
</protein>
<gene>
    <name evidence="3" type="ORF">J2S19_004164</name>
</gene>
<keyword evidence="4" id="KW-1185">Reference proteome</keyword>
<dbReference type="InterPro" id="IPR036390">
    <property type="entry name" value="WH_DNA-bd_sf"/>
</dbReference>
<dbReference type="Proteomes" id="UP001234495">
    <property type="component" value="Unassembled WGS sequence"/>
</dbReference>
<accession>A0ABT9ZKM0</accession>
<dbReference type="InterPro" id="IPR026043">
    <property type="entry name" value="NadR"/>
</dbReference>
<name>A0ABT9ZKM0_9BACI</name>
<sequence length="181" mass="20322">MKQDKLLGDERRQLLLELLTNSNEPITGGELATKANVSRQVIVQDISLLKAKNHPIIATSQGYVYLQKQTDENRLKERIIACKHSPEQTLEELTILVDHGVFVKDVTVEHPVYGELTASIRVGNRRDVEEFVKKISDAKAAYLSQLTGGVHLHTIQANTNDKLDRACLELDQKGFLVHDES</sequence>
<comment type="caution">
    <text evidence="3">The sequence shown here is derived from an EMBL/GenBank/DDBJ whole genome shotgun (WGS) entry which is preliminary data.</text>
</comment>
<dbReference type="Gene3D" id="1.10.10.10">
    <property type="entry name" value="Winged helix-like DNA-binding domain superfamily/Winged helix DNA-binding domain"/>
    <property type="match status" value="1"/>
</dbReference>
<dbReference type="EMBL" id="JAUSUD010000025">
    <property type="protein sequence ID" value="MDQ0232842.1"/>
    <property type="molecule type" value="Genomic_DNA"/>
</dbReference>
<reference evidence="3 4" key="1">
    <citation type="submission" date="2023-07" db="EMBL/GenBank/DDBJ databases">
        <title>Genomic Encyclopedia of Type Strains, Phase IV (KMG-IV): sequencing the most valuable type-strain genomes for metagenomic binning, comparative biology and taxonomic classification.</title>
        <authorList>
            <person name="Goeker M."/>
        </authorList>
    </citation>
    <scope>NUCLEOTIDE SEQUENCE [LARGE SCALE GENOMIC DNA]</scope>
    <source>
        <strain evidence="3 4">DSM 29005</strain>
    </source>
</reference>
<dbReference type="PIRSF" id="PIRSF037847">
    <property type="entry name" value="NiaR"/>
    <property type="match status" value="1"/>
</dbReference>
<evidence type="ECO:0000259" key="1">
    <source>
        <dbReference type="Pfam" id="PF02829"/>
    </source>
</evidence>
<dbReference type="RefSeq" id="WP_307345329.1">
    <property type="nucleotide sequence ID" value="NZ_JAUSUD010000025.1"/>
</dbReference>
<dbReference type="Pfam" id="PF08279">
    <property type="entry name" value="HTH_11"/>
    <property type="match status" value="1"/>
</dbReference>
<dbReference type="Gene3D" id="3.30.1340.20">
    <property type="entry name" value="3H domain"/>
    <property type="match status" value="1"/>
</dbReference>
<dbReference type="InterPro" id="IPR035922">
    <property type="entry name" value="3H_dom_sf"/>
</dbReference>
<feature type="domain" description="3H" evidence="1">
    <location>
        <begin position="80"/>
        <end position="176"/>
    </location>
</feature>
<organism evidence="3 4">
    <name type="scientific">Metabacillus malikii</name>
    <dbReference type="NCBI Taxonomy" id="1504265"/>
    <lineage>
        <taxon>Bacteria</taxon>
        <taxon>Bacillati</taxon>
        <taxon>Bacillota</taxon>
        <taxon>Bacilli</taxon>
        <taxon>Bacillales</taxon>
        <taxon>Bacillaceae</taxon>
        <taxon>Metabacillus</taxon>
    </lineage>
</organism>
<feature type="domain" description="Helix-turn-helix type 11" evidence="2">
    <location>
        <begin position="11"/>
        <end position="63"/>
    </location>
</feature>
<dbReference type="InterPro" id="IPR036388">
    <property type="entry name" value="WH-like_DNA-bd_sf"/>
</dbReference>
<dbReference type="InterPro" id="IPR013196">
    <property type="entry name" value="HTH_11"/>
</dbReference>
<dbReference type="Pfam" id="PF02829">
    <property type="entry name" value="3H"/>
    <property type="match status" value="1"/>
</dbReference>
<evidence type="ECO:0000313" key="4">
    <source>
        <dbReference type="Proteomes" id="UP001234495"/>
    </source>
</evidence>